<dbReference type="RefSeq" id="WP_185052204.1">
    <property type="nucleotide sequence ID" value="NZ_BAABIX010000015.1"/>
</dbReference>
<dbReference type="SMART" id="SM00530">
    <property type="entry name" value="HTH_XRE"/>
    <property type="match status" value="1"/>
</dbReference>
<dbReference type="GO" id="GO:0003700">
    <property type="term" value="F:DNA-binding transcription factor activity"/>
    <property type="evidence" value="ECO:0007669"/>
    <property type="project" value="TreeGrafter"/>
</dbReference>
<evidence type="ECO:0000259" key="2">
    <source>
        <dbReference type="PROSITE" id="PS50943"/>
    </source>
</evidence>
<organism evidence="3 4">
    <name type="scientific">Thermocatellispora tengchongensis</name>
    <dbReference type="NCBI Taxonomy" id="1073253"/>
    <lineage>
        <taxon>Bacteria</taxon>
        <taxon>Bacillati</taxon>
        <taxon>Actinomycetota</taxon>
        <taxon>Actinomycetes</taxon>
        <taxon>Streptosporangiales</taxon>
        <taxon>Streptosporangiaceae</taxon>
        <taxon>Thermocatellispora</taxon>
    </lineage>
</organism>
<dbReference type="CDD" id="cd00093">
    <property type="entry name" value="HTH_XRE"/>
    <property type="match status" value="1"/>
</dbReference>
<dbReference type="InterPro" id="IPR001387">
    <property type="entry name" value="Cro/C1-type_HTH"/>
</dbReference>
<protein>
    <submittedName>
        <fullName evidence="3">Transcriptional regulator with XRE-family HTH domain</fullName>
    </submittedName>
</protein>
<evidence type="ECO:0000313" key="3">
    <source>
        <dbReference type="EMBL" id="MBB5135266.1"/>
    </source>
</evidence>
<proteinExistence type="predicted"/>
<keyword evidence="4" id="KW-1185">Reference proteome</keyword>
<dbReference type="PROSITE" id="PS50943">
    <property type="entry name" value="HTH_CROC1"/>
    <property type="match status" value="1"/>
</dbReference>
<reference evidence="3 4" key="1">
    <citation type="submission" date="2020-08" db="EMBL/GenBank/DDBJ databases">
        <title>Genomic Encyclopedia of Type Strains, Phase IV (KMG-IV): sequencing the most valuable type-strain genomes for metagenomic binning, comparative biology and taxonomic classification.</title>
        <authorList>
            <person name="Goeker M."/>
        </authorList>
    </citation>
    <scope>NUCLEOTIDE SEQUENCE [LARGE SCALE GENOMIC DNA]</scope>
    <source>
        <strain evidence="3 4">DSM 45615</strain>
    </source>
</reference>
<dbReference type="Proteomes" id="UP000578449">
    <property type="component" value="Unassembled WGS sequence"/>
</dbReference>
<evidence type="ECO:0000313" key="4">
    <source>
        <dbReference type="Proteomes" id="UP000578449"/>
    </source>
</evidence>
<dbReference type="Gene3D" id="1.25.40.10">
    <property type="entry name" value="Tetratricopeptide repeat domain"/>
    <property type="match status" value="1"/>
</dbReference>
<name>A0A840P9F2_9ACTN</name>
<dbReference type="GO" id="GO:0005829">
    <property type="term" value="C:cytosol"/>
    <property type="evidence" value="ECO:0007669"/>
    <property type="project" value="TreeGrafter"/>
</dbReference>
<sequence length="396" mass="42914">MSDERARRIGENVRATRRARGVSLDALAGLVGRSKGWLSKIENGRARLERRSDIAALAEALQVSADHLLGGPAPEVRFERRRYNLVPLQRVLMDASPTDPLDVHARPVDSLRADLTDADTALRRADYDTVLRLLPGVIGELCVHAATGAEPARSEALKLLVLACGSDGTCTLRHLGETNLAFISGERAQQAADLLGDPIWRGAAAYGRAHARSSVNKPRPLMTAPKVADEVERHIGDDPFAHQVHGMLRLSAALAREIEGDHGGAADQAREAARLAAPLGDDPNAFELFGVANVGVWRTSLAVEAGEPGQALRYAEQVDPRALASDNRRAALRIEKARAHAMLGRDADAVRELRQAERLSPAQTHSNALTRELVADMLRRTGGRDLRGLAWRMNLI</sequence>
<gene>
    <name evidence="3" type="ORF">HNP84_005002</name>
</gene>
<dbReference type="Pfam" id="PF13560">
    <property type="entry name" value="HTH_31"/>
    <property type="match status" value="1"/>
</dbReference>
<evidence type="ECO:0000256" key="1">
    <source>
        <dbReference type="ARBA" id="ARBA00023125"/>
    </source>
</evidence>
<dbReference type="AlphaFoldDB" id="A0A840P9F2"/>
<dbReference type="Gene3D" id="1.10.260.40">
    <property type="entry name" value="lambda repressor-like DNA-binding domains"/>
    <property type="match status" value="1"/>
</dbReference>
<feature type="domain" description="HTH cro/C1-type" evidence="2">
    <location>
        <begin position="13"/>
        <end position="68"/>
    </location>
</feature>
<keyword evidence="1" id="KW-0238">DNA-binding</keyword>
<dbReference type="InterPro" id="IPR050807">
    <property type="entry name" value="TransReg_Diox_bact_type"/>
</dbReference>
<dbReference type="PANTHER" id="PTHR46797">
    <property type="entry name" value="HTH-TYPE TRANSCRIPTIONAL REGULATOR"/>
    <property type="match status" value="1"/>
</dbReference>
<dbReference type="SUPFAM" id="SSF47413">
    <property type="entry name" value="lambda repressor-like DNA-binding domains"/>
    <property type="match status" value="1"/>
</dbReference>
<dbReference type="PANTHER" id="PTHR46797:SF1">
    <property type="entry name" value="METHYLPHOSPHONATE SYNTHASE"/>
    <property type="match status" value="1"/>
</dbReference>
<comment type="caution">
    <text evidence="3">The sequence shown here is derived from an EMBL/GenBank/DDBJ whole genome shotgun (WGS) entry which is preliminary data.</text>
</comment>
<dbReference type="InterPro" id="IPR010982">
    <property type="entry name" value="Lambda_DNA-bd_dom_sf"/>
</dbReference>
<dbReference type="InterPro" id="IPR011990">
    <property type="entry name" value="TPR-like_helical_dom_sf"/>
</dbReference>
<dbReference type="GO" id="GO:0003677">
    <property type="term" value="F:DNA binding"/>
    <property type="evidence" value="ECO:0007669"/>
    <property type="project" value="UniProtKB-KW"/>
</dbReference>
<accession>A0A840P9F2</accession>
<dbReference type="EMBL" id="JACHGN010000010">
    <property type="protein sequence ID" value="MBB5135266.1"/>
    <property type="molecule type" value="Genomic_DNA"/>
</dbReference>